<dbReference type="eggNOG" id="COG1406">
    <property type="taxonomic scope" value="Bacteria"/>
</dbReference>
<evidence type="ECO:0000256" key="1">
    <source>
        <dbReference type="SAM" id="MobiDB-lite"/>
    </source>
</evidence>
<dbReference type="EMBL" id="AP010904">
    <property type="protein sequence ID" value="BAH73896.1"/>
    <property type="molecule type" value="Genomic_DNA"/>
</dbReference>
<name>C4XHC8_SOLM1</name>
<reference evidence="2 3" key="1">
    <citation type="journal article" date="2009" name="Genome Res.">
        <title>Whole genome sequence of Desulfovibrio magneticus strain RS-1 revealed common gene clusters in magnetotactic bacteria.</title>
        <authorList>
            <person name="Nakazawa H."/>
            <person name="Arakaki A."/>
            <person name="Narita-Yamada S."/>
            <person name="Yashiro I."/>
            <person name="Jinno K."/>
            <person name="Aoki N."/>
            <person name="Tsuruyama A."/>
            <person name="Okamura Y."/>
            <person name="Tanikawa S."/>
            <person name="Fujita N."/>
            <person name="Takeyama H."/>
            <person name="Matsunaga T."/>
        </authorList>
    </citation>
    <scope>NUCLEOTIDE SEQUENCE [LARGE SCALE GENOMIC DNA]</scope>
    <source>
        <strain evidence="3">ATCC 700980 / DSM 13731 / RS-1</strain>
    </source>
</reference>
<dbReference type="HOGENOM" id="CLU_1007344_0_0_7"/>
<evidence type="ECO:0000313" key="2">
    <source>
        <dbReference type="EMBL" id="BAH73896.1"/>
    </source>
</evidence>
<protein>
    <recommendedName>
        <fullName evidence="4">Type II secretion system protein GspE N-terminal domain-containing protein</fullName>
    </recommendedName>
</protein>
<dbReference type="KEGG" id="dma:DMR_04050"/>
<dbReference type="Proteomes" id="UP000009071">
    <property type="component" value="Chromosome"/>
</dbReference>
<evidence type="ECO:0000313" key="3">
    <source>
        <dbReference type="Proteomes" id="UP000009071"/>
    </source>
</evidence>
<dbReference type="AlphaFoldDB" id="C4XHC8"/>
<evidence type="ECO:0008006" key="4">
    <source>
        <dbReference type="Google" id="ProtNLM"/>
    </source>
</evidence>
<keyword evidence="3" id="KW-1185">Reference proteome</keyword>
<dbReference type="SUPFAM" id="SSF160246">
    <property type="entry name" value="EspE N-terminal domain-like"/>
    <property type="match status" value="1"/>
</dbReference>
<feature type="region of interest" description="Disordered" evidence="1">
    <location>
        <begin position="1"/>
        <end position="27"/>
    </location>
</feature>
<gene>
    <name evidence="2" type="ordered locus">DMR_04050</name>
</gene>
<proteinExistence type="predicted"/>
<sequence length="307" mass="34224">MPGPSNAKPWKRPPCRHRDGPRPEASNEAACRRARTHMSFLGRFLVEQGAITEAQLAEGLAYQREKNQRIGEVAVERGMLTAEQAEDIRQRQNVDPRLFGDIAVGERQLSRRAVDDLLFLQKIHHTYLGEALLVLGHIDRNQYQALMGRHYALRDKGRVSLRYLQEFFAENRVAECLFAALSRALQRWTGEEAAANGLDSAHDPAEFPEHTRIEGTVLGQRRFAATIGLSRPLVERLAQAGPGLDAFYATVLHYFGDMLRDKGLRLETGTLLPAAGHPQACQDCLVVRAHTPTGGLGLTFWLEEAGT</sequence>
<dbReference type="InterPro" id="IPR037257">
    <property type="entry name" value="T2SS_E_N_sf"/>
</dbReference>
<dbReference type="STRING" id="573370.DMR_04050"/>
<accession>C4XHC8</accession>
<organism evidence="2 3">
    <name type="scientific">Solidesulfovibrio magneticus (strain ATCC 700980 / DSM 13731 / RS-1)</name>
    <name type="common">Desulfovibrio magneticus</name>
    <dbReference type="NCBI Taxonomy" id="573370"/>
    <lineage>
        <taxon>Bacteria</taxon>
        <taxon>Pseudomonadati</taxon>
        <taxon>Thermodesulfobacteriota</taxon>
        <taxon>Desulfovibrionia</taxon>
        <taxon>Desulfovibrionales</taxon>
        <taxon>Desulfovibrionaceae</taxon>
        <taxon>Solidesulfovibrio</taxon>
    </lineage>
</organism>